<name>A0A1Y4QYA2_9ENTE</name>
<keyword evidence="1" id="KW-0812">Transmembrane</keyword>
<dbReference type="AlphaFoldDB" id="A0A1Y4QYA2"/>
<keyword evidence="1" id="KW-0472">Membrane</keyword>
<protein>
    <submittedName>
        <fullName evidence="2">General stress protein</fullName>
    </submittedName>
</protein>
<dbReference type="Proteomes" id="UP000196074">
    <property type="component" value="Unassembled WGS sequence"/>
</dbReference>
<gene>
    <name evidence="2" type="ORF">B5E88_07535</name>
</gene>
<dbReference type="RefSeq" id="WP_087215099.1">
    <property type="nucleotide sequence ID" value="NZ_CP144502.1"/>
</dbReference>
<organism evidence="2 3">
    <name type="scientific">Enterococcus cecorum</name>
    <dbReference type="NCBI Taxonomy" id="44008"/>
    <lineage>
        <taxon>Bacteria</taxon>
        <taxon>Bacillati</taxon>
        <taxon>Bacillota</taxon>
        <taxon>Bacilli</taxon>
        <taxon>Lactobacillales</taxon>
        <taxon>Enterococcaceae</taxon>
        <taxon>Enterococcus</taxon>
    </lineage>
</organism>
<accession>A0A1Y4QYA2</accession>
<dbReference type="InterPro" id="IPR009293">
    <property type="entry name" value="UPF0478"/>
</dbReference>
<keyword evidence="1" id="KW-1133">Transmembrane helix</keyword>
<dbReference type="SUPFAM" id="SSF58104">
    <property type="entry name" value="Methyl-accepting chemotaxis protein (MCP) signaling domain"/>
    <property type="match status" value="1"/>
</dbReference>
<feature type="transmembrane region" description="Helical" evidence="1">
    <location>
        <begin position="6"/>
        <end position="23"/>
    </location>
</feature>
<dbReference type="EMBL" id="NFLC01000013">
    <property type="protein sequence ID" value="OUQ10040.1"/>
    <property type="molecule type" value="Genomic_DNA"/>
</dbReference>
<dbReference type="PANTHER" id="PTHR40070:SF1">
    <property type="entry name" value="UPF0478 PROTEIN YTXG"/>
    <property type="match status" value="1"/>
</dbReference>
<evidence type="ECO:0000256" key="1">
    <source>
        <dbReference type="SAM" id="Phobius"/>
    </source>
</evidence>
<reference evidence="3" key="1">
    <citation type="submission" date="2017-04" db="EMBL/GenBank/DDBJ databases">
        <title>Function of individual gut microbiota members based on whole genome sequencing of pure cultures obtained from chicken caecum.</title>
        <authorList>
            <person name="Medvecky M."/>
            <person name="Cejkova D."/>
            <person name="Polansky O."/>
            <person name="Karasova D."/>
            <person name="Kubasova T."/>
            <person name="Cizek A."/>
            <person name="Rychlik I."/>
        </authorList>
    </citation>
    <scope>NUCLEOTIDE SEQUENCE [LARGE SCALE GENOMIC DNA]</scope>
    <source>
        <strain evidence="3">An144</strain>
    </source>
</reference>
<evidence type="ECO:0000313" key="3">
    <source>
        <dbReference type="Proteomes" id="UP000196074"/>
    </source>
</evidence>
<evidence type="ECO:0000313" key="2">
    <source>
        <dbReference type="EMBL" id="OUQ10040.1"/>
    </source>
</evidence>
<dbReference type="Pfam" id="PF06103">
    <property type="entry name" value="DUF948"/>
    <property type="match status" value="1"/>
</dbReference>
<sequence length="143" mass="15400">MNGFEIAALIAAIAFAGLMFFLIRMVQKANRVISSVEKTVEEANHTIQIVTKDADILSREVEGLLVKSNELLADVNQKVATIDPLFTAVADLSESVSDLNLASRNLVSHVGTIGKATAQTAIVGRVGQLAAKYMKKNKTQTEE</sequence>
<comment type="caution">
    <text evidence="2">The sequence shown here is derived from an EMBL/GenBank/DDBJ whole genome shotgun (WGS) entry which is preliminary data.</text>
</comment>
<proteinExistence type="predicted"/>
<dbReference type="PANTHER" id="PTHR40070">
    <property type="entry name" value="UPF0478 PROTEIN YTXG"/>
    <property type="match status" value="1"/>
</dbReference>